<dbReference type="Proteomes" id="UP001146469">
    <property type="component" value="Unassembled WGS sequence"/>
</dbReference>
<gene>
    <name evidence="1" type="ORF">L8V00_01915</name>
</gene>
<organism evidence="1 2">
    <name type="scientific">Corynebacterium evansiae</name>
    <dbReference type="NCBI Taxonomy" id="2913499"/>
    <lineage>
        <taxon>Bacteria</taxon>
        <taxon>Bacillati</taxon>
        <taxon>Actinomycetota</taxon>
        <taxon>Actinomycetes</taxon>
        <taxon>Mycobacteriales</taxon>
        <taxon>Corynebacteriaceae</taxon>
        <taxon>Corynebacterium</taxon>
    </lineage>
</organism>
<dbReference type="EMBL" id="JAKMUT010000001">
    <property type="protein sequence ID" value="MCZ9288972.1"/>
    <property type="molecule type" value="Genomic_DNA"/>
</dbReference>
<protein>
    <submittedName>
        <fullName evidence="1">PPA1309 family protein</fullName>
    </submittedName>
</protein>
<proteinExistence type="predicted"/>
<dbReference type="NCBIfam" id="NF040618">
    <property type="entry name" value="PPA1309_fam"/>
    <property type="match status" value="1"/>
</dbReference>
<dbReference type="RefSeq" id="WP_035004270.1">
    <property type="nucleotide sequence ID" value="NZ_JAKMUT010000001.1"/>
</dbReference>
<comment type="caution">
    <text evidence="1">The sequence shown here is derived from an EMBL/GenBank/DDBJ whole genome shotgun (WGS) entry which is preliminary data.</text>
</comment>
<evidence type="ECO:0000313" key="2">
    <source>
        <dbReference type="Proteomes" id="UP001146469"/>
    </source>
</evidence>
<sequence length="186" mass="19846">MTSPDSSPNVDLQDERVLNAALREAVDFVQAEGWDQPATLFALVPASLIADAAPQAFDDDAPANPLALVVQEDIPEHIRPGSEELGQFLATIRWPAPVVGAILAQEITFSNAAPGADPAPRQARLFSGLLCDADFSGPERSLIQLRPSEEELAKDPFGQDKVQLLGGDDIAPGVIHTLRATFEADE</sequence>
<evidence type="ECO:0000313" key="1">
    <source>
        <dbReference type="EMBL" id="MCZ9288972.1"/>
    </source>
</evidence>
<reference evidence="1" key="1">
    <citation type="submission" date="2022-02" db="EMBL/GenBank/DDBJ databases">
        <title>Corynebacterium sp. from urogenital microbiome.</title>
        <authorList>
            <person name="Cappelli E.A."/>
            <person name="Ribeiro T.G."/>
            <person name="Peixe L."/>
        </authorList>
    </citation>
    <scope>NUCLEOTIDE SEQUENCE</scope>
    <source>
        <strain evidence="1">C8Ua_174</strain>
    </source>
</reference>
<accession>A0A9X3LJ48</accession>
<dbReference type="AlphaFoldDB" id="A0A9X3LJ48"/>
<keyword evidence="2" id="KW-1185">Reference proteome</keyword>
<name>A0A9X3LJ48_9CORY</name>
<dbReference type="InterPro" id="IPR047681">
    <property type="entry name" value="PPA1309-like"/>
</dbReference>